<keyword evidence="6" id="KW-0808">Transferase</keyword>
<dbReference type="SUPFAM" id="SSF51011">
    <property type="entry name" value="Glycosyl hydrolase domain"/>
    <property type="match status" value="1"/>
</dbReference>
<dbReference type="PROSITE" id="PS00114">
    <property type="entry name" value="PRPP_SYNTHASE"/>
    <property type="match status" value="1"/>
</dbReference>
<keyword evidence="9" id="KW-0547">Nucleotide-binding</keyword>
<keyword evidence="11" id="KW-0067">ATP-binding</keyword>
<dbReference type="InterPro" id="IPR029099">
    <property type="entry name" value="Pribosyltran_N"/>
</dbReference>
<keyword evidence="12" id="KW-0460">Magnesium</keyword>
<dbReference type="InterPro" id="IPR000519">
    <property type="entry name" value="P_trefoil_dom"/>
</dbReference>
<dbReference type="GO" id="GO:0016301">
    <property type="term" value="F:kinase activity"/>
    <property type="evidence" value="ECO:0007669"/>
    <property type="project" value="UniProtKB-KW"/>
</dbReference>
<dbReference type="InterPro" id="IPR004046">
    <property type="entry name" value="GST_C"/>
</dbReference>
<comment type="caution">
    <text evidence="20">The sequence shown here is derived from an EMBL/GenBank/DDBJ whole genome shotgun (WGS) entry which is preliminary data.</text>
</comment>
<dbReference type="InterPro" id="IPR000322">
    <property type="entry name" value="Glyco_hydro_31_TIM"/>
</dbReference>
<evidence type="ECO:0000259" key="17">
    <source>
        <dbReference type="PROSITE" id="PS50404"/>
    </source>
</evidence>
<evidence type="ECO:0000256" key="8">
    <source>
        <dbReference type="ARBA" id="ARBA00022727"/>
    </source>
</evidence>
<evidence type="ECO:0000313" key="23">
    <source>
        <dbReference type="Proteomes" id="UP000494256"/>
    </source>
</evidence>
<dbReference type="PANTHER" id="PTHR10210:SF57">
    <property type="entry name" value="RIBOSE-PHOSPHATE DIPHOSPHOKINASE"/>
    <property type="match status" value="1"/>
</dbReference>
<proteinExistence type="inferred from homology"/>
<comment type="pathway">
    <text evidence="2">Metabolic intermediate biosynthesis; 5-phospho-alpha-D-ribose 1-diphosphate biosynthesis; 5-phospho-alpha-D-ribose 1-diphosphate from D-ribose 5-phosphate (route I): step 1/1.</text>
</comment>
<dbReference type="EMBL" id="CADEBD010000393">
    <property type="protein sequence ID" value="CAB3253712.1"/>
    <property type="molecule type" value="Genomic_DNA"/>
</dbReference>
<dbReference type="GO" id="GO:0006015">
    <property type="term" value="P:5-phosphoribose 1-diphosphate biosynthetic process"/>
    <property type="evidence" value="ECO:0007669"/>
    <property type="project" value="TreeGrafter"/>
</dbReference>
<dbReference type="PROSITE" id="PS50404">
    <property type="entry name" value="GST_NTER"/>
    <property type="match status" value="1"/>
</dbReference>
<comment type="function">
    <text evidence="1">Catalyzes the synthesis of phosphoribosylpyrophosphate (PRPP) that is essential for nucleotide synthesis.</text>
</comment>
<dbReference type="SMART" id="SM01400">
    <property type="entry name" value="Pribosyltran_N"/>
    <property type="match status" value="1"/>
</dbReference>
<dbReference type="GO" id="GO:0004553">
    <property type="term" value="F:hydrolase activity, hydrolyzing O-glycosyl compounds"/>
    <property type="evidence" value="ECO:0007669"/>
    <property type="project" value="InterPro"/>
</dbReference>
<dbReference type="PROSITE" id="PS51448">
    <property type="entry name" value="P_TREFOIL_2"/>
    <property type="match status" value="1"/>
</dbReference>
<feature type="compositionally biased region" description="Basic and acidic residues" evidence="16">
    <location>
        <begin position="856"/>
        <end position="867"/>
    </location>
</feature>
<dbReference type="GO" id="GO:0006164">
    <property type="term" value="P:purine nucleotide biosynthetic process"/>
    <property type="evidence" value="ECO:0007669"/>
    <property type="project" value="TreeGrafter"/>
</dbReference>
<dbReference type="InterPro" id="IPR044913">
    <property type="entry name" value="P_trefoil_dom_sf"/>
</dbReference>
<evidence type="ECO:0000259" key="18">
    <source>
        <dbReference type="PROSITE" id="PS50405"/>
    </source>
</evidence>
<dbReference type="Gene3D" id="3.40.30.10">
    <property type="entry name" value="Glutaredoxin"/>
    <property type="match status" value="1"/>
</dbReference>
<name>A0A8S1AC46_ARCPL</name>
<feature type="region of interest" description="Disordered" evidence="16">
    <location>
        <begin position="856"/>
        <end position="878"/>
    </location>
</feature>
<dbReference type="Gene3D" id="3.40.50.2020">
    <property type="match status" value="2"/>
</dbReference>
<evidence type="ECO:0000256" key="10">
    <source>
        <dbReference type="ARBA" id="ARBA00022777"/>
    </source>
</evidence>
<evidence type="ECO:0000313" key="21">
    <source>
        <dbReference type="EMBL" id="CAB3253712.1"/>
    </source>
</evidence>
<dbReference type="FunFam" id="1.20.1050.10:FF:000007">
    <property type="entry name" value="Glutathione S-transferase 1-1"/>
    <property type="match status" value="1"/>
</dbReference>
<dbReference type="OrthoDB" id="5839090at2759"/>
<dbReference type="Gene3D" id="2.60.40.1760">
    <property type="entry name" value="glycosyl hydrolase (family 31)"/>
    <property type="match status" value="1"/>
</dbReference>
<comment type="similarity">
    <text evidence="4">Belongs to the glycosyl hydrolase 31 family.</text>
</comment>
<evidence type="ECO:0000256" key="13">
    <source>
        <dbReference type="ARBA" id="ARBA00023157"/>
    </source>
</evidence>
<dbReference type="Proteomes" id="UP000494256">
    <property type="component" value="Unassembled WGS sequence"/>
</dbReference>
<comment type="similarity">
    <text evidence="3">Belongs to the ribose-phosphate pyrophosphokinase family.</text>
</comment>
<evidence type="ECO:0000256" key="4">
    <source>
        <dbReference type="ARBA" id="ARBA00007806"/>
    </source>
</evidence>
<evidence type="ECO:0000256" key="6">
    <source>
        <dbReference type="ARBA" id="ARBA00022679"/>
    </source>
</evidence>
<organism evidence="20 22">
    <name type="scientific">Arctia plantaginis</name>
    <name type="common">Wood tiger moth</name>
    <name type="synonym">Phalaena plantaginis</name>
    <dbReference type="NCBI Taxonomy" id="874455"/>
    <lineage>
        <taxon>Eukaryota</taxon>
        <taxon>Metazoa</taxon>
        <taxon>Ecdysozoa</taxon>
        <taxon>Arthropoda</taxon>
        <taxon>Hexapoda</taxon>
        <taxon>Insecta</taxon>
        <taxon>Pterygota</taxon>
        <taxon>Neoptera</taxon>
        <taxon>Endopterygota</taxon>
        <taxon>Lepidoptera</taxon>
        <taxon>Glossata</taxon>
        <taxon>Ditrysia</taxon>
        <taxon>Noctuoidea</taxon>
        <taxon>Erebidae</taxon>
        <taxon>Arctiinae</taxon>
        <taxon>Arctia</taxon>
    </lineage>
</organism>
<feature type="domain" description="GST N-terminal" evidence="17">
    <location>
        <begin position="1220"/>
        <end position="1301"/>
    </location>
</feature>
<dbReference type="Pfam" id="PF13793">
    <property type="entry name" value="Pribosyltran_N"/>
    <property type="match status" value="1"/>
</dbReference>
<sequence length="1447" mass="164172">MIPHVQENRDDLDEREYIYDTDKHKKNKKWFNWLLLNKPLKAIIIFSLATVVAPLLLYHFLFHSTSTREGSCLIRRDARLPCGPGNVTEAECSSECCYDHTNRFCFHVFPSKFTYVLNETWREEVFLSPRLATVPFGSQRSLDRIRISVDEVSATHLSLNFYKSDEQIIGRRIKEKNYTYAILGENLNVVVNATQGNIFNTAHGTFIAANDIWELTFRITNESMFGLGEIPILPDTVKVIYNHKGGMTSIPLIYAKLNDCYHGLLIDTMSPTEVIIRGENQMVIRSITKTGLKFHLFVGPTPSDIMRDVMILTGRKKNFEYWMLGPHFCSDKTTLDELGTFINTAQQQFMPFESHCGVAQPSFSSECNNTHVQLVNDGAMALRNHNRKFVPHVSPYILYSKPEVSDKEVTTESSSEKSHVVLSKSAERCFNDEEFEQYIIRDPDAENVYIGLVDERDVIYPKYDNVSEAFMQKLWIYADVDGVVLKNNWPLDESEKSVNLTHLYLPYFNKNFETAFQYTPQWNATRPERYLYTHNDYGNQFATAFNMVKKNIPIISTSQWINVNMVLNRQNIETSWASFHRELIEGSLAGISGNWYWSSPVCGDTENINVHTQNRLCAKWYMASTYFPMIQINSKEVRRDPLAFTGIDRTHMIRALRTRASIMSYLYSVLQEGPLLRPMFYQFPSIEELTTITTQFSVGDDLLIVPNLHAGQTHVHVRMPPGQWFEFGSGFKLEGDVGQTVTMTTTEADFLTLIRGGSIMIQQTDTGSTVADTQFAPYTLLVALDCEANTTTCSAQGKFYMSPDMVILFEADQTTVNATAEGDNFDVFCGWSDKLVWNEDIWKSSLKVLALMKPEESQKTSTKEKPTRHFSNPGPRMPNIKIFTGTSHPDIAKKIAARLALDLGRATTKKFSNKETNVEIGESVRGEDVYIVQSGCGEINDNLMELFIMINACKIASASRVTAVIPCFPYSRQDKKEKSRAPITAKLLANLVSVAGADHVITIDLHSSQIQGFFNIPVDNLYAEPAITKWIKENIPEWNSSVMVSPDAGGVKRMTAIADRLDIDFAIIHKERQRANEGDSTVLVGSVRNKTAIMVDDLADTCDTILKGAEALYEAGANKVYAILTHGVFAGNAIEKINNSRLEAIVVTNTIPQEKHMKLCPKIQTIDISVMLAEAIRRTHYAESLFDRRLHFSLVVLCATKILHCVTEAKVYKLLTVLKMHTILYKTVGSPPARAVMMLIDILELSIDQRELNPVLREQDTPELKKKNPMRTIPLLDEGDYWLADSHAIMIYLLEKYGKPEHASLYPKDLRKRATIHQRLFFDCGIFFPRLRSIMAPTYRGKLAEMTKSMITNVVDAYSKLEDYLSENKYMADDVVTIADLSIISTLGSLEGLIPIDGKRFPKLKHWYHNMNKIDCCQKINIPGGKLHADGLKELMNNTKHNQQSKL</sequence>
<evidence type="ECO:0000256" key="14">
    <source>
        <dbReference type="ARBA" id="ARBA00026067"/>
    </source>
</evidence>
<evidence type="ECO:0000256" key="15">
    <source>
        <dbReference type="PROSITE-ProRule" id="PRU00779"/>
    </source>
</evidence>
<dbReference type="CDD" id="cd03177">
    <property type="entry name" value="GST_C_Delta_Epsilon"/>
    <property type="match status" value="1"/>
</dbReference>
<feature type="domain" description="P-type" evidence="19">
    <location>
        <begin position="70"/>
        <end position="109"/>
    </location>
</feature>
<gene>
    <name evidence="21" type="ORF">APLA_LOCUS14399</name>
    <name evidence="20" type="ORF">APLA_LOCUS9723</name>
</gene>
<dbReference type="Pfam" id="PF01055">
    <property type="entry name" value="Glyco_hydro_31_2nd"/>
    <property type="match status" value="1"/>
</dbReference>
<keyword evidence="8" id="KW-0545">Nucleotide biosynthesis</keyword>
<feature type="domain" description="GST C-terminal" evidence="18">
    <location>
        <begin position="1309"/>
        <end position="1432"/>
    </location>
</feature>
<dbReference type="InterPro" id="IPR029057">
    <property type="entry name" value="PRTase-like"/>
</dbReference>
<dbReference type="InterPro" id="IPR004045">
    <property type="entry name" value="Glutathione_S-Trfase_N"/>
</dbReference>
<dbReference type="SUPFAM" id="SSF57492">
    <property type="entry name" value="Trefoil"/>
    <property type="match status" value="1"/>
</dbReference>
<dbReference type="NCBIfam" id="TIGR01251">
    <property type="entry name" value="ribP_PPkin"/>
    <property type="match status" value="1"/>
</dbReference>
<dbReference type="InterPro" id="IPR040079">
    <property type="entry name" value="Glutathione_S-Trfase"/>
</dbReference>
<dbReference type="InterPro" id="IPR005946">
    <property type="entry name" value="Rib-P_diPkinase"/>
</dbReference>
<dbReference type="Pfam" id="PF00043">
    <property type="entry name" value="GST_C"/>
    <property type="match status" value="1"/>
</dbReference>
<dbReference type="SUPFAM" id="SSF53271">
    <property type="entry name" value="PRTase-like"/>
    <property type="match status" value="1"/>
</dbReference>
<dbReference type="InterPro" id="IPR013780">
    <property type="entry name" value="Glyco_hydro_b"/>
</dbReference>
<evidence type="ECO:0000313" key="22">
    <source>
        <dbReference type="Proteomes" id="UP000494106"/>
    </source>
</evidence>
<dbReference type="Gene3D" id="2.60.40.1180">
    <property type="entry name" value="Golgi alpha-mannosidase II"/>
    <property type="match status" value="1"/>
</dbReference>
<dbReference type="GO" id="GO:0004749">
    <property type="term" value="F:ribose phosphate diphosphokinase activity"/>
    <property type="evidence" value="ECO:0007669"/>
    <property type="project" value="UniProtKB-EC"/>
</dbReference>
<dbReference type="SFLD" id="SFLDS00019">
    <property type="entry name" value="Glutathione_Transferase_(cytos"/>
    <property type="match status" value="1"/>
</dbReference>
<dbReference type="Pfam" id="PF21365">
    <property type="entry name" value="Glyco_hydro_31_3rd"/>
    <property type="match status" value="1"/>
</dbReference>
<reference evidence="22 23" key="1">
    <citation type="submission" date="2020-04" db="EMBL/GenBank/DDBJ databases">
        <authorList>
            <person name="Wallbank WR R."/>
            <person name="Pardo Diaz C."/>
            <person name="Kozak K."/>
            <person name="Martin S."/>
            <person name="Jiggins C."/>
            <person name="Moest M."/>
            <person name="Warren A I."/>
            <person name="Byers J.R.P. K."/>
            <person name="Montejo-Kovacevich G."/>
            <person name="Yen C E."/>
        </authorList>
    </citation>
    <scope>NUCLEOTIDE SEQUENCE [LARGE SCALE GENOMIC DNA]</scope>
</reference>
<dbReference type="EMBL" id="CADEBC010000520">
    <property type="protein sequence ID" value="CAB3244040.1"/>
    <property type="molecule type" value="Genomic_DNA"/>
</dbReference>
<dbReference type="Pfam" id="PF13417">
    <property type="entry name" value="GST_N_3"/>
    <property type="match status" value="1"/>
</dbReference>
<dbReference type="InterPro" id="IPR017853">
    <property type="entry name" value="GH"/>
</dbReference>
<evidence type="ECO:0000256" key="16">
    <source>
        <dbReference type="SAM" id="MobiDB-lite"/>
    </source>
</evidence>
<dbReference type="InterPro" id="IPR036249">
    <property type="entry name" value="Thioredoxin-like_sf"/>
</dbReference>
<dbReference type="InterPro" id="IPR000836">
    <property type="entry name" value="PRTase_dom"/>
</dbReference>
<dbReference type="GO" id="GO:0002189">
    <property type="term" value="C:ribose phosphate diphosphokinase complex"/>
    <property type="evidence" value="ECO:0007669"/>
    <property type="project" value="TreeGrafter"/>
</dbReference>
<dbReference type="GO" id="GO:0005524">
    <property type="term" value="F:ATP binding"/>
    <property type="evidence" value="ECO:0007669"/>
    <property type="project" value="UniProtKB-KW"/>
</dbReference>
<dbReference type="InterPro" id="IPR048395">
    <property type="entry name" value="Glyco_hydro_31_C"/>
</dbReference>
<keyword evidence="13" id="KW-1015">Disulfide bond</keyword>
<evidence type="ECO:0000256" key="9">
    <source>
        <dbReference type="ARBA" id="ARBA00022741"/>
    </source>
</evidence>
<comment type="subunit">
    <text evidence="14">Homodimer. The active form is probably a hexamer composed of 3 homodimers.</text>
</comment>
<evidence type="ECO:0000256" key="1">
    <source>
        <dbReference type="ARBA" id="ARBA00003018"/>
    </source>
</evidence>
<dbReference type="SFLD" id="SFLDG00358">
    <property type="entry name" value="Main_(cytGST)"/>
    <property type="match status" value="1"/>
</dbReference>
<dbReference type="FunFam" id="3.40.50.2020:FF:000011">
    <property type="entry name" value="Putative ribose-phosphate pyrophosphokinase 1"/>
    <property type="match status" value="1"/>
</dbReference>
<keyword evidence="22" id="KW-1185">Reference proteome</keyword>
<dbReference type="InterPro" id="IPR010987">
    <property type="entry name" value="Glutathione-S-Trfase_C-like"/>
</dbReference>
<dbReference type="PANTHER" id="PTHR10210">
    <property type="entry name" value="RIBOSE-PHOSPHATE DIPHOSPHOKINASE FAMILY MEMBER"/>
    <property type="match status" value="1"/>
</dbReference>
<evidence type="ECO:0000256" key="2">
    <source>
        <dbReference type="ARBA" id="ARBA00004996"/>
    </source>
</evidence>
<dbReference type="SUPFAM" id="SSF52833">
    <property type="entry name" value="Thioredoxin-like"/>
    <property type="match status" value="1"/>
</dbReference>
<keyword evidence="7" id="KW-0479">Metal-binding</keyword>
<dbReference type="InterPro" id="IPR000842">
    <property type="entry name" value="PRib_PP_synth_CS"/>
</dbReference>
<dbReference type="SUPFAM" id="SSF51445">
    <property type="entry name" value="(Trans)glycosidases"/>
    <property type="match status" value="1"/>
</dbReference>
<dbReference type="InterPro" id="IPR036282">
    <property type="entry name" value="Glutathione-S-Trfase_C_sf"/>
</dbReference>
<dbReference type="GO" id="GO:0005737">
    <property type="term" value="C:cytoplasm"/>
    <property type="evidence" value="ECO:0007669"/>
    <property type="project" value="TreeGrafter"/>
</dbReference>
<dbReference type="Pfam" id="PF14572">
    <property type="entry name" value="Pribosyl_synth"/>
    <property type="match status" value="1"/>
</dbReference>
<evidence type="ECO:0000313" key="20">
    <source>
        <dbReference type="EMBL" id="CAB3244040.1"/>
    </source>
</evidence>
<dbReference type="GO" id="GO:0000287">
    <property type="term" value="F:magnesium ion binding"/>
    <property type="evidence" value="ECO:0007669"/>
    <property type="project" value="InterPro"/>
</dbReference>
<dbReference type="GO" id="GO:0005975">
    <property type="term" value="P:carbohydrate metabolic process"/>
    <property type="evidence" value="ECO:0007669"/>
    <property type="project" value="InterPro"/>
</dbReference>
<dbReference type="Proteomes" id="UP000494106">
    <property type="component" value="Unassembled WGS sequence"/>
</dbReference>
<dbReference type="GO" id="GO:0009156">
    <property type="term" value="P:ribonucleoside monophosphate biosynthetic process"/>
    <property type="evidence" value="ECO:0007669"/>
    <property type="project" value="InterPro"/>
</dbReference>
<comment type="caution">
    <text evidence="15">Lacks conserved residue(s) required for the propagation of feature annotation.</text>
</comment>
<accession>A0A8S1AC46</accession>
<protein>
    <recommendedName>
        <fullName evidence="5">ribose-phosphate diphosphokinase</fullName>
        <ecNumber evidence="5">2.7.6.1</ecNumber>
    </recommendedName>
</protein>
<dbReference type="NCBIfam" id="NF002320">
    <property type="entry name" value="PRK01259.1"/>
    <property type="match status" value="1"/>
</dbReference>
<dbReference type="CDD" id="cd00111">
    <property type="entry name" value="Trefoil"/>
    <property type="match status" value="1"/>
</dbReference>
<dbReference type="PROSITE" id="PS50405">
    <property type="entry name" value="GST_CTER"/>
    <property type="match status" value="1"/>
</dbReference>
<evidence type="ECO:0000256" key="5">
    <source>
        <dbReference type="ARBA" id="ARBA00013247"/>
    </source>
</evidence>
<keyword evidence="10" id="KW-0418">Kinase</keyword>
<dbReference type="SUPFAM" id="SSF47616">
    <property type="entry name" value="GST C-terminal domain-like"/>
    <property type="match status" value="1"/>
</dbReference>
<dbReference type="EC" id="2.7.6.1" evidence="5"/>
<dbReference type="Gene3D" id="3.20.20.80">
    <property type="entry name" value="Glycosidases"/>
    <property type="match status" value="1"/>
</dbReference>
<evidence type="ECO:0000256" key="11">
    <source>
        <dbReference type="ARBA" id="ARBA00022840"/>
    </source>
</evidence>
<dbReference type="CDD" id="cd06223">
    <property type="entry name" value="PRTases_typeI"/>
    <property type="match status" value="1"/>
</dbReference>
<evidence type="ECO:0000256" key="7">
    <source>
        <dbReference type="ARBA" id="ARBA00022723"/>
    </source>
</evidence>
<evidence type="ECO:0000256" key="3">
    <source>
        <dbReference type="ARBA" id="ARBA00006478"/>
    </source>
</evidence>
<evidence type="ECO:0000256" key="12">
    <source>
        <dbReference type="ARBA" id="ARBA00022842"/>
    </source>
</evidence>
<evidence type="ECO:0000259" key="19">
    <source>
        <dbReference type="PROSITE" id="PS51448"/>
    </source>
</evidence>
<dbReference type="Gene3D" id="1.20.1050.10">
    <property type="match status" value="1"/>
</dbReference>